<evidence type="ECO:0000256" key="1">
    <source>
        <dbReference type="SAM" id="Coils"/>
    </source>
</evidence>
<evidence type="ECO:0000313" key="4">
    <source>
        <dbReference type="EMBL" id="CAB5219802.1"/>
    </source>
</evidence>
<accession>A0A6J5KR85</accession>
<evidence type="ECO:0000313" key="2">
    <source>
        <dbReference type="EMBL" id="CAB4122769.1"/>
    </source>
</evidence>
<name>A0A6J5KR85_9CAUD</name>
<gene>
    <name evidence="4" type="ORF">UFOVP234_9</name>
    <name evidence="2" type="ORF">UFOVP35_62</name>
    <name evidence="3" type="ORF">UFOVP52_61</name>
</gene>
<dbReference type="EMBL" id="LR798280">
    <property type="protein sequence ID" value="CAB5219802.1"/>
    <property type="molecule type" value="Genomic_DNA"/>
</dbReference>
<reference evidence="2" key="1">
    <citation type="submission" date="2020-04" db="EMBL/GenBank/DDBJ databases">
        <authorList>
            <person name="Chiriac C."/>
            <person name="Salcher M."/>
            <person name="Ghai R."/>
            <person name="Kavagutti S V."/>
        </authorList>
    </citation>
    <scope>NUCLEOTIDE SEQUENCE</scope>
</reference>
<dbReference type="EMBL" id="LR796166">
    <property type="protein sequence ID" value="CAB4122769.1"/>
    <property type="molecule type" value="Genomic_DNA"/>
</dbReference>
<organism evidence="2">
    <name type="scientific">uncultured Caudovirales phage</name>
    <dbReference type="NCBI Taxonomy" id="2100421"/>
    <lineage>
        <taxon>Viruses</taxon>
        <taxon>Duplodnaviria</taxon>
        <taxon>Heunggongvirae</taxon>
        <taxon>Uroviricota</taxon>
        <taxon>Caudoviricetes</taxon>
        <taxon>Peduoviridae</taxon>
        <taxon>Maltschvirus</taxon>
        <taxon>Maltschvirus maltsch</taxon>
    </lineage>
</organism>
<proteinExistence type="predicted"/>
<keyword evidence="1" id="KW-0175">Coiled coil</keyword>
<feature type="coiled-coil region" evidence="1">
    <location>
        <begin position="14"/>
        <end position="41"/>
    </location>
</feature>
<evidence type="ECO:0000313" key="3">
    <source>
        <dbReference type="EMBL" id="CAB4124875.1"/>
    </source>
</evidence>
<protein>
    <submittedName>
        <fullName evidence="2">Uncharacterized protein</fullName>
    </submittedName>
</protein>
<dbReference type="EMBL" id="LR796190">
    <property type="protein sequence ID" value="CAB4124875.1"/>
    <property type="molecule type" value="Genomic_DNA"/>
</dbReference>
<sequence length="99" mass="10719">MNTMTTATNSVDRLGALLAQMEILSAQAEEIKDELKEAATATLDANKCFEGESFKAIVVQADRTNVAYAKLVKDMKIADDIIKSYSKVSAVFSVKVTAK</sequence>